<feature type="region of interest" description="Disordered" evidence="1">
    <location>
        <begin position="63"/>
        <end position="90"/>
    </location>
</feature>
<feature type="region of interest" description="Disordered" evidence="1">
    <location>
        <begin position="109"/>
        <end position="132"/>
    </location>
</feature>
<comment type="caution">
    <text evidence="2">The sequence shown here is derived from an EMBL/GenBank/DDBJ whole genome shotgun (WGS) entry which is preliminary data.</text>
</comment>
<organism evidence="2">
    <name type="scientific">Sesamum latifolium</name>
    <dbReference type="NCBI Taxonomy" id="2727402"/>
    <lineage>
        <taxon>Eukaryota</taxon>
        <taxon>Viridiplantae</taxon>
        <taxon>Streptophyta</taxon>
        <taxon>Embryophyta</taxon>
        <taxon>Tracheophyta</taxon>
        <taxon>Spermatophyta</taxon>
        <taxon>Magnoliopsida</taxon>
        <taxon>eudicotyledons</taxon>
        <taxon>Gunneridae</taxon>
        <taxon>Pentapetalae</taxon>
        <taxon>asterids</taxon>
        <taxon>lamiids</taxon>
        <taxon>Lamiales</taxon>
        <taxon>Pedaliaceae</taxon>
        <taxon>Sesamum</taxon>
    </lineage>
</organism>
<accession>A0AAW2XU55</accession>
<gene>
    <name evidence="2" type="ORF">Slati_0871700</name>
</gene>
<protein>
    <submittedName>
        <fullName evidence="2">Uncharacterized protein</fullName>
    </submittedName>
</protein>
<evidence type="ECO:0000256" key="1">
    <source>
        <dbReference type="SAM" id="MobiDB-lite"/>
    </source>
</evidence>
<proteinExistence type="predicted"/>
<sequence length="132" mass="14402">MATLTALTDLKTRWEAKFGDQPERFRPVSTHVVTPFQPQPVRMARRFPRLLSLDQQRAILTLPRGVQTGLTGSSPSPNRDNPGLPSPDQPVAVLNYLSGVGAGQCGSLPNLVTSPNLENQYEESSDQRSYGG</sequence>
<dbReference type="AlphaFoldDB" id="A0AAW2XU55"/>
<evidence type="ECO:0000313" key="2">
    <source>
        <dbReference type="EMBL" id="KAL0455325.1"/>
    </source>
</evidence>
<feature type="compositionally biased region" description="Polar residues" evidence="1">
    <location>
        <begin position="110"/>
        <end position="119"/>
    </location>
</feature>
<reference evidence="2" key="1">
    <citation type="submission" date="2020-06" db="EMBL/GenBank/DDBJ databases">
        <authorList>
            <person name="Li T."/>
            <person name="Hu X."/>
            <person name="Zhang T."/>
            <person name="Song X."/>
            <person name="Zhang H."/>
            <person name="Dai N."/>
            <person name="Sheng W."/>
            <person name="Hou X."/>
            <person name="Wei L."/>
        </authorList>
    </citation>
    <scope>NUCLEOTIDE SEQUENCE</scope>
    <source>
        <strain evidence="2">KEN1</strain>
        <tissue evidence="2">Leaf</tissue>
    </source>
</reference>
<dbReference type="EMBL" id="JACGWN010000003">
    <property type="protein sequence ID" value="KAL0455325.1"/>
    <property type="molecule type" value="Genomic_DNA"/>
</dbReference>
<feature type="compositionally biased region" description="Polar residues" evidence="1">
    <location>
        <begin position="68"/>
        <end position="79"/>
    </location>
</feature>
<reference evidence="2" key="2">
    <citation type="journal article" date="2024" name="Plant">
        <title>Genomic evolution and insights into agronomic trait innovations of Sesamum species.</title>
        <authorList>
            <person name="Miao H."/>
            <person name="Wang L."/>
            <person name="Qu L."/>
            <person name="Liu H."/>
            <person name="Sun Y."/>
            <person name="Le M."/>
            <person name="Wang Q."/>
            <person name="Wei S."/>
            <person name="Zheng Y."/>
            <person name="Lin W."/>
            <person name="Duan Y."/>
            <person name="Cao H."/>
            <person name="Xiong S."/>
            <person name="Wang X."/>
            <person name="Wei L."/>
            <person name="Li C."/>
            <person name="Ma Q."/>
            <person name="Ju M."/>
            <person name="Zhao R."/>
            <person name="Li G."/>
            <person name="Mu C."/>
            <person name="Tian Q."/>
            <person name="Mei H."/>
            <person name="Zhang T."/>
            <person name="Gao T."/>
            <person name="Zhang H."/>
        </authorList>
    </citation>
    <scope>NUCLEOTIDE SEQUENCE</scope>
    <source>
        <strain evidence="2">KEN1</strain>
    </source>
</reference>
<name>A0AAW2XU55_9LAMI</name>